<dbReference type="InParanoid" id="A0A218Z0C0"/>
<dbReference type="Proteomes" id="UP000242519">
    <property type="component" value="Unassembled WGS sequence"/>
</dbReference>
<dbReference type="InterPro" id="IPR011009">
    <property type="entry name" value="Kinase-like_dom_sf"/>
</dbReference>
<comment type="caution">
    <text evidence="13">The sequence shown here is derived from an EMBL/GenBank/DDBJ whole genome shotgun (WGS) entry which is preliminary data.</text>
</comment>
<dbReference type="GO" id="GO:0005524">
    <property type="term" value="F:ATP binding"/>
    <property type="evidence" value="ECO:0007669"/>
    <property type="project" value="UniProtKB-UniRule"/>
</dbReference>
<evidence type="ECO:0000256" key="4">
    <source>
        <dbReference type="ARBA" id="ARBA00022741"/>
    </source>
</evidence>
<evidence type="ECO:0000256" key="8">
    <source>
        <dbReference type="ARBA" id="ARBA00048679"/>
    </source>
</evidence>
<dbReference type="InterPro" id="IPR000719">
    <property type="entry name" value="Prot_kinase_dom"/>
</dbReference>
<proteinExistence type="predicted"/>
<keyword evidence="4 9" id="KW-0547">Nucleotide-binding</keyword>
<comment type="catalytic activity">
    <reaction evidence="8">
        <text>L-seryl-[protein] + ATP = O-phospho-L-seryl-[protein] + ADP + H(+)</text>
        <dbReference type="Rhea" id="RHEA:17989"/>
        <dbReference type="Rhea" id="RHEA-COMP:9863"/>
        <dbReference type="Rhea" id="RHEA-COMP:11604"/>
        <dbReference type="ChEBI" id="CHEBI:15378"/>
        <dbReference type="ChEBI" id="CHEBI:29999"/>
        <dbReference type="ChEBI" id="CHEBI:30616"/>
        <dbReference type="ChEBI" id="CHEBI:83421"/>
        <dbReference type="ChEBI" id="CHEBI:456216"/>
        <dbReference type="EC" id="2.7.11.1"/>
    </reaction>
</comment>
<keyword evidence="5 13" id="KW-0418">Kinase</keyword>
<keyword evidence="14" id="KW-1185">Reference proteome</keyword>
<feature type="domain" description="AGC-kinase C-terminal" evidence="12">
    <location>
        <begin position="649"/>
        <end position="800"/>
    </location>
</feature>
<dbReference type="OrthoDB" id="3638488at2759"/>
<keyword evidence="6 9" id="KW-0067">ATP-binding</keyword>
<accession>A0A218Z0C0</accession>
<evidence type="ECO:0000256" key="10">
    <source>
        <dbReference type="SAM" id="MobiDB-lite"/>
    </source>
</evidence>
<sequence>MKRTYSRTRPRSETLEVEVLDVLPSEHGTVNRIPSNCLITPPSSPEDNGRPSKLRRHGSKLISALRSFRNISNASMTDSSSPLGAPSRKFSAVVLKSQFEPTVVHRTQFKSRPSLISLEKGVVEITPEGSPSTSTESRSNSGKSSAPRPGESTGKTSLDSKFSSSKCKVVSQHSSDNKKVATKQATGDGGSNENVVLLAPIVESLETPEPVPTIVTVEKTAAAKIFLETHYNQVTSSALTPRSIRRRQLEGVLYREVSLSPIEQEDKRRAWAKDESDHLRETRVMKVRAGNALRGKDITTSRYEVVKVLGKGSFGVVRLVREKVENVSTNEPGSYREIYAMKVIRKSDMLRNSQEGHLRAERDFLVSAEGSRWVVPLIASFQDLNNLYLVMDYMPGGDFLGLLIRDNVLSESVTKWYIAEMILCIEEAHALRWIHRDVKPDNFLISASGHLKISDFGLAFDGHWSHDQSYFNNHRYSLLTKLGINVDGDEQDIKERNNARQPPHATSLGKEQRHERNSSNITESDGILNWRNRYGNRTLARSVVGTSQYMAPEVCLYGHTPFLAEEGGRQQTKLNILAHKTTFAFPHKPVVSKRCQELIRGIIQDKETRLCSRRYKTNHASALNYTQDYAGRYVLPNDAEDIKAHKWFRDIQWDRLHTTVPPFVPNIKSVDDTHYFDEEDPISDFSESVACPPASANELSDALKPFNRETQILAKEFVGQPHDSVKLRKFERKIDTFAICDEQKEYLKAFAKHYGQKEKKRPRDRLLRDRETAPKVLELRKRNAFLGYTYRRFRPSREGSSRTGSVRQGSLAGGTAGKRTVWHRARLSIH</sequence>
<keyword evidence="3" id="KW-0808">Transferase</keyword>
<dbReference type="STRING" id="503106.A0A218Z0C0"/>
<dbReference type="Pfam" id="PF00069">
    <property type="entry name" value="Pkinase"/>
    <property type="match status" value="1"/>
</dbReference>
<dbReference type="GO" id="GO:0035556">
    <property type="term" value="P:intracellular signal transduction"/>
    <property type="evidence" value="ECO:0007669"/>
    <property type="project" value="TreeGrafter"/>
</dbReference>
<dbReference type="AlphaFoldDB" id="A0A218Z0C0"/>
<feature type="domain" description="Protein kinase" evidence="11">
    <location>
        <begin position="303"/>
        <end position="648"/>
    </location>
</feature>
<evidence type="ECO:0000313" key="13">
    <source>
        <dbReference type="EMBL" id="OWP00973.1"/>
    </source>
</evidence>
<evidence type="ECO:0000259" key="11">
    <source>
        <dbReference type="PROSITE" id="PS50011"/>
    </source>
</evidence>
<dbReference type="EC" id="2.7.11.1" evidence="1"/>
<evidence type="ECO:0000313" key="14">
    <source>
        <dbReference type="Proteomes" id="UP000242519"/>
    </source>
</evidence>
<protein>
    <recommendedName>
        <fullName evidence="1">non-specific serine/threonine protein kinase</fullName>
        <ecNumber evidence="1">2.7.11.1</ecNumber>
    </recommendedName>
</protein>
<dbReference type="CDD" id="cd21742">
    <property type="entry name" value="MobB_NDR_LATS-like"/>
    <property type="match status" value="1"/>
</dbReference>
<dbReference type="Gene3D" id="3.30.200.20">
    <property type="entry name" value="Phosphorylase Kinase, domain 1"/>
    <property type="match status" value="2"/>
</dbReference>
<name>A0A218Z0C0_9HELO</name>
<dbReference type="SMART" id="SM00220">
    <property type="entry name" value="S_TKc"/>
    <property type="match status" value="1"/>
</dbReference>
<keyword evidence="2" id="KW-0723">Serine/threonine-protein kinase</keyword>
<feature type="region of interest" description="Disordered" evidence="10">
    <location>
        <begin position="122"/>
        <end position="192"/>
    </location>
</feature>
<dbReference type="Gene3D" id="1.10.510.10">
    <property type="entry name" value="Transferase(Phosphotransferase) domain 1"/>
    <property type="match status" value="2"/>
</dbReference>
<dbReference type="InterPro" id="IPR000961">
    <property type="entry name" value="AGC-kinase_C"/>
</dbReference>
<comment type="catalytic activity">
    <reaction evidence="7">
        <text>L-threonyl-[protein] + ATP = O-phospho-L-threonyl-[protein] + ADP + H(+)</text>
        <dbReference type="Rhea" id="RHEA:46608"/>
        <dbReference type="Rhea" id="RHEA-COMP:11060"/>
        <dbReference type="Rhea" id="RHEA-COMP:11605"/>
        <dbReference type="ChEBI" id="CHEBI:15378"/>
        <dbReference type="ChEBI" id="CHEBI:30013"/>
        <dbReference type="ChEBI" id="CHEBI:30616"/>
        <dbReference type="ChEBI" id="CHEBI:61977"/>
        <dbReference type="ChEBI" id="CHEBI:456216"/>
        <dbReference type="EC" id="2.7.11.1"/>
    </reaction>
</comment>
<feature type="region of interest" description="Disordered" evidence="10">
    <location>
        <begin position="795"/>
        <end position="817"/>
    </location>
</feature>
<organism evidence="13 14">
    <name type="scientific">Diplocarpon coronariae</name>
    <dbReference type="NCBI Taxonomy" id="2795749"/>
    <lineage>
        <taxon>Eukaryota</taxon>
        <taxon>Fungi</taxon>
        <taxon>Dikarya</taxon>
        <taxon>Ascomycota</taxon>
        <taxon>Pezizomycotina</taxon>
        <taxon>Leotiomycetes</taxon>
        <taxon>Helotiales</taxon>
        <taxon>Drepanopezizaceae</taxon>
        <taxon>Diplocarpon</taxon>
    </lineage>
</organism>
<dbReference type="EMBL" id="MZNU01000298">
    <property type="protein sequence ID" value="OWP00973.1"/>
    <property type="molecule type" value="Genomic_DNA"/>
</dbReference>
<dbReference type="PROSITE" id="PS00107">
    <property type="entry name" value="PROTEIN_KINASE_ATP"/>
    <property type="match status" value="1"/>
</dbReference>
<evidence type="ECO:0000256" key="9">
    <source>
        <dbReference type="PROSITE-ProRule" id="PRU10141"/>
    </source>
</evidence>
<feature type="compositionally biased region" description="Low complexity" evidence="10">
    <location>
        <begin position="160"/>
        <end position="171"/>
    </location>
</feature>
<evidence type="ECO:0000259" key="12">
    <source>
        <dbReference type="PROSITE" id="PS51285"/>
    </source>
</evidence>
<evidence type="ECO:0000256" key="6">
    <source>
        <dbReference type="ARBA" id="ARBA00022840"/>
    </source>
</evidence>
<dbReference type="GO" id="GO:0004674">
    <property type="term" value="F:protein serine/threonine kinase activity"/>
    <property type="evidence" value="ECO:0007669"/>
    <property type="project" value="UniProtKB-KW"/>
</dbReference>
<evidence type="ECO:0000256" key="2">
    <source>
        <dbReference type="ARBA" id="ARBA00022527"/>
    </source>
</evidence>
<evidence type="ECO:0000256" key="1">
    <source>
        <dbReference type="ARBA" id="ARBA00012513"/>
    </source>
</evidence>
<dbReference type="InterPro" id="IPR017441">
    <property type="entry name" value="Protein_kinase_ATP_BS"/>
</dbReference>
<evidence type="ECO:0000256" key="3">
    <source>
        <dbReference type="ARBA" id="ARBA00022679"/>
    </source>
</evidence>
<dbReference type="InterPro" id="IPR050236">
    <property type="entry name" value="Ser_Thr_kinase_AGC"/>
</dbReference>
<reference evidence="13 14" key="1">
    <citation type="submission" date="2017-04" db="EMBL/GenBank/DDBJ databases">
        <title>Draft genome sequence of Marssonina coronaria NL1: causal agent of apple blotch.</title>
        <authorList>
            <person name="Cheng Q."/>
        </authorList>
    </citation>
    <scope>NUCLEOTIDE SEQUENCE [LARGE SCALE GENOMIC DNA]</scope>
    <source>
        <strain evidence="13 14">NL1</strain>
    </source>
</reference>
<dbReference type="PROSITE" id="PS51285">
    <property type="entry name" value="AGC_KINASE_CTER"/>
    <property type="match status" value="1"/>
</dbReference>
<feature type="compositionally biased region" description="Low complexity" evidence="10">
    <location>
        <begin position="127"/>
        <end position="145"/>
    </location>
</feature>
<dbReference type="SMART" id="SM00133">
    <property type="entry name" value="S_TK_X"/>
    <property type="match status" value="1"/>
</dbReference>
<feature type="binding site" evidence="9">
    <location>
        <position position="342"/>
    </location>
    <ligand>
        <name>ATP</name>
        <dbReference type="ChEBI" id="CHEBI:30616"/>
    </ligand>
</feature>
<evidence type="ECO:0000256" key="7">
    <source>
        <dbReference type="ARBA" id="ARBA00047899"/>
    </source>
</evidence>
<dbReference type="InterPro" id="IPR059233">
    <property type="entry name" value="MobB_NdrA/B/Cbk1"/>
</dbReference>
<feature type="region of interest" description="Disordered" evidence="10">
    <location>
        <begin position="495"/>
        <end position="522"/>
    </location>
</feature>
<dbReference type="PANTHER" id="PTHR24356">
    <property type="entry name" value="SERINE/THREONINE-PROTEIN KINASE"/>
    <property type="match status" value="1"/>
</dbReference>
<dbReference type="PROSITE" id="PS50011">
    <property type="entry name" value="PROTEIN_KINASE_DOM"/>
    <property type="match status" value="1"/>
</dbReference>
<gene>
    <name evidence="13" type="ORF">B2J93_269</name>
</gene>
<dbReference type="SUPFAM" id="SSF56112">
    <property type="entry name" value="Protein kinase-like (PK-like)"/>
    <property type="match status" value="1"/>
</dbReference>
<evidence type="ECO:0000256" key="5">
    <source>
        <dbReference type="ARBA" id="ARBA00022777"/>
    </source>
</evidence>
<dbReference type="PANTHER" id="PTHR24356:SF400">
    <property type="entry name" value="SERINE_THREONINE-PROTEIN KINASE CBK1"/>
    <property type="match status" value="1"/>
</dbReference>